<evidence type="ECO:0000256" key="2">
    <source>
        <dbReference type="ARBA" id="ARBA00022448"/>
    </source>
</evidence>
<reference evidence="17 18" key="1">
    <citation type="submission" date="2017-11" db="EMBL/GenBank/DDBJ databases">
        <title>Complete genome sequence of Sphingomonas sp. Strain Cra20, a psychrotolerant potential plant growth promoting rhizobacteria.</title>
        <authorList>
            <person name="Luo Y."/>
        </authorList>
    </citation>
    <scope>NUCLEOTIDE SEQUENCE [LARGE SCALE GENOMIC DNA]</scope>
    <source>
        <strain evidence="17 18">Cra20</strain>
    </source>
</reference>
<dbReference type="InterPro" id="IPR012910">
    <property type="entry name" value="Plug_dom"/>
</dbReference>
<evidence type="ECO:0000256" key="9">
    <source>
        <dbReference type="ARBA" id="ARBA00023136"/>
    </source>
</evidence>
<feature type="signal peptide" evidence="14">
    <location>
        <begin position="1"/>
        <end position="28"/>
    </location>
</feature>
<protein>
    <recommendedName>
        <fullName evidence="19">TonB-dependent receptor</fullName>
    </recommendedName>
</protein>
<evidence type="ECO:0000256" key="7">
    <source>
        <dbReference type="ARBA" id="ARBA00023065"/>
    </source>
</evidence>
<accession>A0A2K8MRT8</accession>
<comment type="similarity">
    <text evidence="11 12">Belongs to the TonB-dependent receptor family.</text>
</comment>
<evidence type="ECO:0008006" key="19">
    <source>
        <dbReference type="Google" id="ProtNLM"/>
    </source>
</evidence>
<dbReference type="Pfam" id="PF07715">
    <property type="entry name" value="Plug"/>
    <property type="match status" value="1"/>
</dbReference>
<dbReference type="InterPro" id="IPR039426">
    <property type="entry name" value="TonB-dep_rcpt-like"/>
</dbReference>
<evidence type="ECO:0000256" key="12">
    <source>
        <dbReference type="RuleBase" id="RU003357"/>
    </source>
</evidence>
<evidence type="ECO:0000256" key="13">
    <source>
        <dbReference type="SAM" id="MobiDB-lite"/>
    </source>
</evidence>
<evidence type="ECO:0000256" key="3">
    <source>
        <dbReference type="ARBA" id="ARBA00022452"/>
    </source>
</evidence>
<keyword evidence="6" id="KW-0408">Iron</keyword>
<evidence type="ECO:0000256" key="5">
    <source>
        <dbReference type="ARBA" id="ARBA00022692"/>
    </source>
</evidence>
<dbReference type="EMBL" id="CP024923">
    <property type="protein sequence ID" value="ATY34191.1"/>
    <property type="molecule type" value="Genomic_DNA"/>
</dbReference>
<evidence type="ECO:0000313" key="18">
    <source>
        <dbReference type="Proteomes" id="UP000229081"/>
    </source>
</evidence>
<name>A0A2K8MRT8_9SPHN</name>
<keyword evidence="2 11" id="KW-0813">Transport</keyword>
<evidence type="ECO:0000259" key="16">
    <source>
        <dbReference type="Pfam" id="PF07715"/>
    </source>
</evidence>
<evidence type="ECO:0000313" key="17">
    <source>
        <dbReference type="EMBL" id="ATY34191.1"/>
    </source>
</evidence>
<comment type="subcellular location">
    <subcellularLocation>
        <location evidence="1 11">Cell outer membrane</location>
        <topology evidence="1 11">Multi-pass membrane protein</topology>
    </subcellularLocation>
</comment>
<dbReference type="AlphaFoldDB" id="A0A2K8MRT8"/>
<dbReference type="SUPFAM" id="SSF56935">
    <property type="entry name" value="Porins"/>
    <property type="match status" value="1"/>
</dbReference>
<keyword evidence="5 11" id="KW-0812">Transmembrane</keyword>
<evidence type="ECO:0000256" key="6">
    <source>
        <dbReference type="ARBA" id="ARBA00023004"/>
    </source>
</evidence>
<dbReference type="PROSITE" id="PS52016">
    <property type="entry name" value="TONB_DEPENDENT_REC_3"/>
    <property type="match status" value="1"/>
</dbReference>
<keyword evidence="7" id="KW-0406">Ion transport</keyword>
<dbReference type="GO" id="GO:0009279">
    <property type="term" value="C:cell outer membrane"/>
    <property type="evidence" value="ECO:0007669"/>
    <property type="project" value="UniProtKB-SubCell"/>
</dbReference>
<keyword evidence="3 11" id="KW-1134">Transmembrane beta strand</keyword>
<feature type="region of interest" description="Disordered" evidence="13">
    <location>
        <begin position="30"/>
        <end position="50"/>
    </location>
</feature>
<evidence type="ECO:0000256" key="10">
    <source>
        <dbReference type="ARBA" id="ARBA00023237"/>
    </source>
</evidence>
<evidence type="ECO:0000256" key="1">
    <source>
        <dbReference type="ARBA" id="ARBA00004571"/>
    </source>
</evidence>
<keyword evidence="8 12" id="KW-0798">TonB box</keyword>
<dbReference type="Gene3D" id="2.40.170.20">
    <property type="entry name" value="TonB-dependent receptor, beta-barrel domain"/>
    <property type="match status" value="1"/>
</dbReference>
<dbReference type="Pfam" id="PF00593">
    <property type="entry name" value="TonB_dep_Rec_b-barrel"/>
    <property type="match status" value="1"/>
</dbReference>
<evidence type="ECO:0000256" key="8">
    <source>
        <dbReference type="ARBA" id="ARBA00023077"/>
    </source>
</evidence>
<dbReference type="Proteomes" id="UP000229081">
    <property type="component" value="Chromosome"/>
</dbReference>
<keyword evidence="10 11" id="KW-0998">Cell outer membrane</keyword>
<keyword evidence="18" id="KW-1185">Reference proteome</keyword>
<gene>
    <name evidence="17" type="ORF">CVN68_21370</name>
</gene>
<keyword evidence="14" id="KW-0732">Signal</keyword>
<dbReference type="GO" id="GO:0006826">
    <property type="term" value="P:iron ion transport"/>
    <property type="evidence" value="ECO:0007669"/>
    <property type="project" value="UniProtKB-KW"/>
</dbReference>
<dbReference type="PANTHER" id="PTHR32552:SF81">
    <property type="entry name" value="TONB-DEPENDENT OUTER MEMBRANE RECEPTOR"/>
    <property type="match status" value="1"/>
</dbReference>
<evidence type="ECO:0000256" key="4">
    <source>
        <dbReference type="ARBA" id="ARBA00022496"/>
    </source>
</evidence>
<evidence type="ECO:0000256" key="11">
    <source>
        <dbReference type="PROSITE-ProRule" id="PRU01360"/>
    </source>
</evidence>
<keyword evidence="9 11" id="KW-0472">Membrane</keyword>
<dbReference type="KEGG" id="sphc:CVN68_21370"/>
<feature type="chain" id="PRO_5014881680" description="TonB-dependent receptor" evidence="14">
    <location>
        <begin position="29"/>
        <end position="764"/>
    </location>
</feature>
<evidence type="ECO:0000256" key="14">
    <source>
        <dbReference type="SAM" id="SignalP"/>
    </source>
</evidence>
<proteinExistence type="inferred from homology"/>
<sequence>MKPLPSAIAFLSSVATAGLLFSTPAAYAQAERAEGDTPASQVQPPEQRDENEIVVTAQQREQRLVDVPVPVTQMSGELLDTFRIQGMGELSLYTPGLLVQEQSVQRSGFNLRGLTQDDSSPVSEPSISIFVDGIDNSRQAGAVSELLDVNNIQVIRGPQGTLFGRGSVIGVLAIETQRPTNEFSGSISAEVGEYDLFNITGIVNAPLVDDKLAVRAAVRFKKRDGVVENTAIPGGRLNGIDTFYGRSTIRFTPTDRITSDLIFTYQEDHPPATQFKSIVVPPAGGDVSPFTPAAQDRPDAGIDRTVWGLTWDNRIELADDLSLRSFTGFRRVKAAERWDGDGTAYAYIIGNQFTLQKQYSEELRLTWQPDPGFTITGGGSWFHEKVEDTIALGLNEQYMLGSFPTIAAPTRPITAVASLGGRPVTVMNYNAQMRNNDRTSLSAYVNVSKTFFDRLTIDAGLRYTRDDATTDAASIRQSFDGVAPIALPFGLFGNSNGVFASRNNKFSFWTPRAAVSFKILPDLNVYAGVARGLRSGVVDATWSRTAISLASFNIVQPEEVMNYEAGIKWKFGPMNADLTFFKYDYTNLQVRDPSTILGSLTNAGKAEGKGFEASLRGEVVPGLNLITSYAYTDAGYTLFFDASGRNLSGNRFRLSPEHKASLGLAYERPVTETLNLTARVTEFYQSETFFNADNLPYESQGGYALTNIGIGLSGASGWSVEAYVNNLFDQEYLLDLGNTGKSFGLPTAIRGEPRIAGLRFTQNF</sequence>
<keyword evidence="4" id="KW-0410">Iron transport</keyword>
<evidence type="ECO:0000259" key="15">
    <source>
        <dbReference type="Pfam" id="PF00593"/>
    </source>
</evidence>
<dbReference type="InterPro" id="IPR000531">
    <property type="entry name" value="Beta-barrel_TonB"/>
</dbReference>
<organism evidence="17 18">
    <name type="scientific">Sphingomonas psychrotolerans</name>
    <dbReference type="NCBI Taxonomy" id="1327635"/>
    <lineage>
        <taxon>Bacteria</taxon>
        <taxon>Pseudomonadati</taxon>
        <taxon>Pseudomonadota</taxon>
        <taxon>Alphaproteobacteria</taxon>
        <taxon>Sphingomonadales</taxon>
        <taxon>Sphingomonadaceae</taxon>
        <taxon>Sphingomonas</taxon>
    </lineage>
</organism>
<dbReference type="CDD" id="cd01347">
    <property type="entry name" value="ligand_gated_channel"/>
    <property type="match status" value="1"/>
</dbReference>
<dbReference type="InterPro" id="IPR036942">
    <property type="entry name" value="Beta-barrel_TonB_sf"/>
</dbReference>
<dbReference type="PANTHER" id="PTHR32552">
    <property type="entry name" value="FERRICHROME IRON RECEPTOR-RELATED"/>
    <property type="match status" value="1"/>
</dbReference>
<feature type="domain" description="TonB-dependent receptor plug" evidence="16">
    <location>
        <begin position="65"/>
        <end position="171"/>
    </location>
</feature>
<feature type="domain" description="TonB-dependent receptor-like beta-barrel" evidence="15">
    <location>
        <begin position="275"/>
        <end position="727"/>
    </location>
</feature>